<dbReference type="PANTHER" id="PTHR47074">
    <property type="entry name" value="BNAC02G40300D PROTEIN"/>
    <property type="match status" value="1"/>
</dbReference>
<evidence type="ECO:0000259" key="2">
    <source>
        <dbReference type="Pfam" id="PF13456"/>
    </source>
</evidence>
<feature type="transmembrane region" description="Helical" evidence="1">
    <location>
        <begin position="158"/>
        <end position="177"/>
    </location>
</feature>
<dbReference type="InterPro" id="IPR002156">
    <property type="entry name" value="RNaseH_domain"/>
</dbReference>
<dbReference type="GO" id="GO:0004523">
    <property type="term" value="F:RNA-DNA hybrid ribonuclease activity"/>
    <property type="evidence" value="ECO:0007669"/>
    <property type="project" value="InterPro"/>
</dbReference>
<gene>
    <name evidence="3" type="ORF">Ddye_000327</name>
</gene>
<feature type="domain" description="RNase H type-1" evidence="2">
    <location>
        <begin position="45"/>
        <end position="161"/>
    </location>
</feature>
<accession>A0AAE0CSZ7</accession>
<name>A0AAE0CSZ7_9ROSI</name>
<dbReference type="InterPro" id="IPR044730">
    <property type="entry name" value="RNase_H-like_dom_plant"/>
</dbReference>
<evidence type="ECO:0000256" key="1">
    <source>
        <dbReference type="SAM" id="Phobius"/>
    </source>
</evidence>
<organism evidence="3 4">
    <name type="scientific">Dipteronia dyeriana</name>
    <dbReference type="NCBI Taxonomy" id="168575"/>
    <lineage>
        <taxon>Eukaryota</taxon>
        <taxon>Viridiplantae</taxon>
        <taxon>Streptophyta</taxon>
        <taxon>Embryophyta</taxon>
        <taxon>Tracheophyta</taxon>
        <taxon>Spermatophyta</taxon>
        <taxon>Magnoliopsida</taxon>
        <taxon>eudicotyledons</taxon>
        <taxon>Gunneridae</taxon>
        <taxon>Pentapetalae</taxon>
        <taxon>rosids</taxon>
        <taxon>malvids</taxon>
        <taxon>Sapindales</taxon>
        <taxon>Sapindaceae</taxon>
        <taxon>Hippocastanoideae</taxon>
        <taxon>Acereae</taxon>
        <taxon>Dipteronia</taxon>
    </lineage>
</organism>
<evidence type="ECO:0000313" key="3">
    <source>
        <dbReference type="EMBL" id="KAK2661753.1"/>
    </source>
</evidence>
<dbReference type="AlphaFoldDB" id="A0AAE0CSZ7"/>
<dbReference type="InterPro" id="IPR052929">
    <property type="entry name" value="RNase_H-like_EbsB-rel"/>
</dbReference>
<sequence length="205" mass="23584">MVKMQCFFVKCIRATDDSQFLDFMLFSDMDVSSWEPPTVGLVKVNTDAAIDVIRKRIGIGIIIRDSNRVVMASRSRIIFVGYSLQIAEAVAVLRGIQFALDTGFRCCTIESDAQVIVNLINSKSCILSDVGLIIDDILCLRDKFMEWNVRFVPRRANMLTHFLLSWIYLPTLMVFGWRRFHQVWPQLFWVIARFLCSSVSVDLFP</sequence>
<dbReference type="EMBL" id="JANJYI010000001">
    <property type="protein sequence ID" value="KAK2661753.1"/>
    <property type="molecule type" value="Genomic_DNA"/>
</dbReference>
<dbReference type="Proteomes" id="UP001280121">
    <property type="component" value="Unassembled WGS sequence"/>
</dbReference>
<protein>
    <recommendedName>
        <fullName evidence="2">RNase H type-1 domain-containing protein</fullName>
    </recommendedName>
</protein>
<dbReference type="Gene3D" id="3.30.420.10">
    <property type="entry name" value="Ribonuclease H-like superfamily/Ribonuclease H"/>
    <property type="match status" value="1"/>
</dbReference>
<dbReference type="CDD" id="cd06222">
    <property type="entry name" value="RNase_H_like"/>
    <property type="match status" value="1"/>
</dbReference>
<dbReference type="InterPro" id="IPR036397">
    <property type="entry name" value="RNaseH_sf"/>
</dbReference>
<keyword evidence="1" id="KW-0472">Membrane</keyword>
<comment type="caution">
    <text evidence="3">The sequence shown here is derived from an EMBL/GenBank/DDBJ whole genome shotgun (WGS) entry which is preliminary data.</text>
</comment>
<dbReference type="SUPFAM" id="SSF53098">
    <property type="entry name" value="Ribonuclease H-like"/>
    <property type="match status" value="1"/>
</dbReference>
<dbReference type="GO" id="GO:0003676">
    <property type="term" value="F:nucleic acid binding"/>
    <property type="evidence" value="ECO:0007669"/>
    <property type="project" value="InterPro"/>
</dbReference>
<dbReference type="Pfam" id="PF13456">
    <property type="entry name" value="RVT_3"/>
    <property type="match status" value="1"/>
</dbReference>
<reference evidence="3" key="1">
    <citation type="journal article" date="2023" name="Plant J.">
        <title>Genome sequences and population genomics provide insights into the demographic history, inbreeding, and mutation load of two 'living fossil' tree species of Dipteronia.</title>
        <authorList>
            <person name="Feng Y."/>
            <person name="Comes H.P."/>
            <person name="Chen J."/>
            <person name="Zhu S."/>
            <person name="Lu R."/>
            <person name="Zhang X."/>
            <person name="Li P."/>
            <person name="Qiu J."/>
            <person name="Olsen K.M."/>
            <person name="Qiu Y."/>
        </authorList>
    </citation>
    <scope>NUCLEOTIDE SEQUENCE</scope>
    <source>
        <strain evidence="3">KIB01</strain>
    </source>
</reference>
<proteinExistence type="predicted"/>
<evidence type="ECO:0000313" key="4">
    <source>
        <dbReference type="Proteomes" id="UP001280121"/>
    </source>
</evidence>
<keyword evidence="1" id="KW-1133">Transmembrane helix</keyword>
<dbReference type="PANTHER" id="PTHR47074:SF11">
    <property type="entry name" value="REVERSE TRANSCRIPTASE-LIKE PROTEIN"/>
    <property type="match status" value="1"/>
</dbReference>
<keyword evidence="1" id="KW-0812">Transmembrane</keyword>
<dbReference type="InterPro" id="IPR012337">
    <property type="entry name" value="RNaseH-like_sf"/>
</dbReference>
<keyword evidence="4" id="KW-1185">Reference proteome</keyword>